<evidence type="ECO:0000256" key="2">
    <source>
        <dbReference type="ARBA" id="ARBA00023004"/>
    </source>
</evidence>
<feature type="domain" description="4Fe-4S ferredoxin-type" evidence="5">
    <location>
        <begin position="206"/>
        <end position="230"/>
    </location>
</feature>
<evidence type="ECO:0000256" key="3">
    <source>
        <dbReference type="ARBA" id="ARBA00023014"/>
    </source>
</evidence>
<dbReference type="Gene3D" id="3.30.70.20">
    <property type="match status" value="1"/>
</dbReference>
<proteinExistence type="predicted"/>
<keyword evidence="7" id="KW-1185">Reference proteome</keyword>
<keyword evidence="1" id="KW-0479">Metal-binding</keyword>
<sequence length="253" mass="27218">MRECVWALYFSPTGGTKKAALYLAESLGKEVKEADLADPDFKGAAFKEGELVVAAAPAFGGRIPGLMAERLKQVKGNGAMAVTVAVYGNRAFEDTLVELNDTLKAQGFAVVSSAAVLAEHSMVRLVAAGRPDEADRKELHGFGIRILEKLETTGIKEPKVPGNRPYRDWKKMDVVPVISDCCVGCGLCAAKCPAGAISKESPGMTDREKCILCLRCLAVCPIGAKKLPDPAQEMLGQKLLPLKDIRRENELFL</sequence>
<dbReference type="PROSITE" id="PS50902">
    <property type="entry name" value="FLAVODOXIN_LIKE"/>
    <property type="match status" value="1"/>
</dbReference>
<dbReference type="RefSeq" id="WP_176254706.1">
    <property type="nucleotide sequence ID" value="NZ_BAABXL010000001.1"/>
</dbReference>
<reference evidence="6 7" key="1">
    <citation type="submission" date="2024-04" db="EMBL/GenBank/DDBJ databases">
        <title>Defined microbial consortia suppress multidrug-resistant proinflammatory Enterobacteriaceae via ecological control.</title>
        <authorList>
            <person name="Furuichi M."/>
            <person name="Kawaguchi T."/>
            <person name="Pust M."/>
            <person name="Yasuma K."/>
            <person name="Plichta D."/>
            <person name="Hasegawa N."/>
            <person name="Ohya T."/>
            <person name="Bhattarai S."/>
            <person name="Sasajima S."/>
            <person name="Aoto Y."/>
            <person name="Tuganbaev T."/>
            <person name="Yaginuma M."/>
            <person name="Ueda M."/>
            <person name="Okahashi N."/>
            <person name="Amafuji K."/>
            <person name="Kiridooshi Y."/>
            <person name="Sugita K."/>
            <person name="Strazar M."/>
            <person name="Skelly A."/>
            <person name="Suda W."/>
            <person name="Hattori M."/>
            <person name="Nakamoto N."/>
            <person name="Caballero S."/>
            <person name="Norman J."/>
            <person name="Olle B."/>
            <person name="Tanoue T."/>
            <person name="Arita M."/>
            <person name="Bucci V."/>
            <person name="Atarashi K."/>
            <person name="Xavier R."/>
            <person name="Honda K."/>
        </authorList>
    </citation>
    <scope>NUCLEOTIDE SEQUENCE [LARGE SCALE GENOMIC DNA]</scope>
    <source>
        <strain evidence="7">f13</strain>
    </source>
</reference>
<evidence type="ECO:0000259" key="4">
    <source>
        <dbReference type="PROSITE" id="PS50902"/>
    </source>
</evidence>
<dbReference type="Gene3D" id="3.40.50.360">
    <property type="match status" value="1"/>
</dbReference>
<dbReference type="Pfam" id="PF13187">
    <property type="entry name" value="Fer4_9"/>
    <property type="match status" value="1"/>
</dbReference>
<dbReference type="InterPro" id="IPR008254">
    <property type="entry name" value="Flavodoxin/NO_synth"/>
</dbReference>
<dbReference type="Proteomes" id="UP001600894">
    <property type="component" value="Unassembled WGS sequence"/>
</dbReference>
<evidence type="ECO:0000313" key="6">
    <source>
        <dbReference type="EMBL" id="GAA6268212.1"/>
    </source>
</evidence>
<dbReference type="PROSITE" id="PS51379">
    <property type="entry name" value="4FE4S_FER_2"/>
    <property type="match status" value="2"/>
</dbReference>
<dbReference type="PROSITE" id="PS00198">
    <property type="entry name" value="4FE4S_FER_1"/>
    <property type="match status" value="1"/>
</dbReference>
<evidence type="ECO:0000313" key="7">
    <source>
        <dbReference type="Proteomes" id="UP001600894"/>
    </source>
</evidence>
<evidence type="ECO:0000256" key="1">
    <source>
        <dbReference type="ARBA" id="ARBA00022723"/>
    </source>
</evidence>
<comment type="caution">
    <text evidence="6">The sequence shown here is derived from an EMBL/GenBank/DDBJ whole genome shotgun (WGS) entry which is preliminary data.</text>
</comment>
<name>A0ABQ0AW01_9FIRM</name>
<accession>A0ABQ0AW01</accession>
<dbReference type="PANTHER" id="PTHR43122">
    <property type="entry name" value="FERREDOXIN SUBUNIT OF PYRUVATE:FLAVODOXIN OXIDOREDUCTASE-RELATED"/>
    <property type="match status" value="1"/>
</dbReference>
<feature type="domain" description="Flavodoxin-like" evidence="4">
    <location>
        <begin position="5"/>
        <end position="147"/>
    </location>
</feature>
<evidence type="ECO:0000259" key="5">
    <source>
        <dbReference type="PROSITE" id="PS51379"/>
    </source>
</evidence>
<gene>
    <name evidence="6" type="ORF">F130042H8_12720</name>
</gene>
<dbReference type="InterPro" id="IPR017896">
    <property type="entry name" value="4Fe4S_Fe-S-bd"/>
</dbReference>
<dbReference type="SUPFAM" id="SSF52218">
    <property type="entry name" value="Flavoproteins"/>
    <property type="match status" value="1"/>
</dbReference>
<dbReference type="EMBL" id="BAABXL010000001">
    <property type="protein sequence ID" value="GAA6268212.1"/>
    <property type="molecule type" value="Genomic_DNA"/>
</dbReference>
<keyword evidence="3" id="KW-0411">Iron-sulfur</keyword>
<dbReference type="PANTHER" id="PTHR43122:SF1">
    <property type="entry name" value="IRON-SULFUR-BINDING PROTEIN"/>
    <property type="match status" value="1"/>
</dbReference>
<dbReference type="InterPro" id="IPR017900">
    <property type="entry name" value="4Fe4S_Fe_S_CS"/>
</dbReference>
<feature type="domain" description="4Fe-4S ferredoxin-type" evidence="5">
    <location>
        <begin position="173"/>
        <end position="202"/>
    </location>
</feature>
<keyword evidence="2" id="KW-0408">Iron</keyword>
<dbReference type="InterPro" id="IPR029039">
    <property type="entry name" value="Flavoprotein-like_sf"/>
</dbReference>
<dbReference type="SUPFAM" id="SSF54862">
    <property type="entry name" value="4Fe-4S ferredoxins"/>
    <property type="match status" value="1"/>
</dbReference>
<protein>
    <submittedName>
        <fullName evidence="6">4Fe-4S binding protein</fullName>
    </submittedName>
</protein>
<organism evidence="6 7">
    <name type="scientific">Enterocloster alcoholdehydrogenati</name>
    <dbReference type="NCBI Taxonomy" id="2547410"/>
    <lineage>
        <taxon>Bacteria</taxon>
        <taxon>Bacillati</taxon>
        <taxon>Bacillota</taxon>
        <taxon>Clostridia</taxon>
        <taxon>Lachnospirales</taxon>
        <taxon>Lachnospiraceae</taxon>
        <taxon>Enterocloster</taxon>
    </lineage>
</organism>